<organism evidence="2">
    <name type="scientific">marine sediment metagenome</name>
    <dbReference type="NCBI Taxonomy" id="412755"/>
    <lineage>
        <taxon>unclassified sequences</taxon>
        <taxon>metagenomes</taxon>
        <taxon>ecological metagenomes</taxon>
    </lineage>
</organism>
<evidence type="ECO:0000313" key="2">
    <source>
        <dbReference type="EMBL" id="GAG23190.1"/>
    </source>
</evidence>
<evidence type="ECO:0000256" key="1">
    <source>
        <dbReference type="SAM" id="Phobius"/>
    </source>
</evidence>
<proteinExistence type="predicted"/>
<feature type="transmembrane region" description="Helical" evidence="1">
    <location>
        <begin position="35"/>
        <end position="54"/>
    </location>
</feature>
<gene>
    <name evidence="2" type="ORF">S01H1_58890</name>
</gene>
<keyword evidence="1" id="KW-1133">Transmembrane helix</keyword>
<protein>
    <submittedName>
        <fullName evidence="2">Uncharacterized protein</fullName>
    </submittedName>
</protein>
<dbReference type="EMBL" id="BARS01038489">
    <property type="protein sequence ID" value="GAG23190.1"/>
    <property type="molecule type" value="Genomic_DNA"/>
</dbReference>
<feature type="non-terminal residue" evidence="2">
    <location>
        <position position="93"/>
    </location>
</feature>
<sequence length="93" mass="10485">MGVLYLSTFSSTNYIVKLKYHKVNVYYSDENMNKMIYMFTIGILVLSGLGAVALPENENQMLELTESVSISEPIFKDTGMYLTVDLEEATSLL</sequence>
<comment type="caution">
    <text evidence="2">The sequence shown here is derived from an EMBL/GenBank/DDBJ whole genome shotgun (WGS) entry which is preliminary data.</text>
</comment>
<keyword evidence="1" id="KW-0472">Membrane</keyword>
<keyword evidence="1" id="KW-0812">Transmembrane</keyword>
<accession>X0VXZ4</accession>
<dbReference type="AlphaFoldDB" id="X0VXZ4"/>
<reference evidence="2" key="1">
    <citation type="journal article" date="2014" name="Front. Microbiol.">
        <title>High frequency of phylogenetically diverse reductive dehalogenase-homologous genes in deep subseafloor sedimentary metagenomes.</title>
        <authorList>
            <person name="Kawai M."/>
            <person name="Futagami T."/>
            <person name="Toyoda A."/>
            <person name="Takaki Y."/>
            <person name="Nishi S."/>
            <person name="Hori S."/>
            <person name="Arai W."/>
            <person name="Tsubouchi T."/>
            <person name="Morono Y."/>
            <person name="Uchiyama I."/>
            <person name="Ito T."/>
            <person name="Fujiyama A."/>
            <person name="Inagaki F."/>
            <person name="Takami H."/>
        </authorList>
    </citation>
    <scope>NUCLEOTIDE SEQUENCE</scope>
    <source>
        <strain evidence="2">Expedition CK06-06</strain>
    </source>
</reference>
<name>X0VXZ4_9ZZZZ</name>